<evidence type="ECO:0000313" key="2">
    <source>
        <dbReference type="EMBL" id="REA59078.1"/>
    </source>
</evidence>
<dbReference type="Gene3D" id="3.40.50.1820">
    <property type="entry name" value="alpha/beta hydrolase"/>
    <property type="match status" value="1"/>
</dbReference>
<dbReference type="Proteomes" id="UP000256373">
    <property type="component" value="Unassembled WGS sequence"/>
</dbReference>
<gene>
    <name evidence="2" type="ORF">DSL64_19170</name>
</gene>
<protein>
    <submittedName>
        <fullName evidence="2">Alpha/beta hydrolase</fullName>
    </submittedName>
</protein>
<reference evidence="2 3" key="1">
    <citation type="submission" date="2018-07" db="EMBL/GenBank/DDBJ databases">
        <title>Dyadobacter roseus sp. nov., isolated from rose rhizosphere soil.</title>
        <authorList>
            <person name="Chen L."/>
        </authorList>
    </citation>
    <scope>NUCLEOTIDE SEQUENCE [LARGE SCALE GENOMIC DNA]</scope>
    <source>
        <strain evidence="2 3">RS19</strain>
    </source>
</reference>
<dbReference type="InterPro" id="IPR050266">
    <property type="entry name" value="AB_hydrolase_sf"/>
</dbReference>
<feature type="domain" description="AB hydrolase-1" evidence="1">
    <location>
        <begin position="11"/>
        <end position="235"/>
    </location>
</feature>
<dbReference type="EMBL" id="QNUL01000017">
    <property type="protein sequence ID" value="REA59078.1"/>
    <property type="molecule type" value="Genomic_DNA"/>
</dbReference>
<keyword evidence="2" id="KW-0378">Hydrolase</keyword>
<organism evidence="2 3">
    <name type="scientific">Dyadobacter luteus</name>
    <dbReference type="NCBI Taxonomy" id="2259619"/>
    <lineage>
        <taxon>Bacteria</taxon>
        <taxon>Pseudomonadati</taxon>
        <taxon>Bacteroidota</taxon>
        <taxon>Cytophagia</taxon>
        <taxon>Cytophagales</taxon>
        <taxon>Spirosomataceae</taxon>
        <taxon>Dyadobacter</taxon>
    </lineage>
</organism>
<dbReference type="SUPFAM" id="SSF53474">
    <property type="entry name" value="alpha/beta-Hydrolases"/>
    <property type="match status" value="1"/>
</dbReference>
<name>A0A3D8YAZ0_9BACT</name>
<keyword evidence="3" id="KW-1185">Reference proteome</keyword>
<dbReference type="Pfam" id="PF12697">
    <property type="entry name" value="Abhydrolase_6"/>
    <property type="match status" value="1"/>
</dbReference>
<evidence type="ECO:0000313" key="3">
    <source>
        <dbReference type="Proteomes" id="UP000256373"/>
    </source>
</evidence>
<dbReference type="GO" id="GO:0016787">
    <property type="term" value="F:hydrolase activity"/>
    <property type="evidence" value="ECO:0007669"/>
    <property type="project" value="UniProtKB-KW"/>
</dbReference>
<comment type="caution">
    <text evidence="2">The sequence shown here is derived from an EMBL/GenBank/DDBJ whole genome shotgun (WGS) entry which is preliminary data.</text>
</comment>
<accession>A0A3D8YAZ0</accession>
<proteinExistence type="predicted"/>
<evidence type="ECO:0000259" key="1">
    <source>
        <dbReference type="Pfam" id="PF12697"/>
    </source>
</evidence>
<dbReference type="InterPro" id="IPR029058">
    <property type="entry name" value="AB_hydrolase_fold"/>
</dbReference>
<dbReference type="InterPro" id="IPR000073">
    <property type="entry name" value="AB_hydrolase_1"/>
</dbReference>
<dbReference type="OrthoDB" id="252464at2"/>
<dbReference type="PANTHER" id="PTHR43798">
    <property type="entry name" value="MONOACYLGLYCEROL LIPASE"/>
    <property type="match status" value="1"/>
</dbReference>
<dbReference type="PRINTS" id="PR00111">
    <property type="entry name" value="ABHYDROLASE"/>
</dbReference>
<sequence length="249" mass="28346">MKIMNLYKKTLVLLHGHGMDDTIWDYLDATLNDYFTIVRPNLSLYTSSQTVEEYAEELHRFLTSAGITKLTLIGHSMGGYIALAFAEKYPDMLEGFGLVHSTAYEDDEAKKQQRLQSIELLKNYGTEAYIRNTTPNMFGDRFKELFPEKVQAHSERYGKLPAQALIAGMTAMIHRPDRTAVLAQMPFPVLFIMGMQDKLIAFESCIALSEYPKQSYPFILAEAGHMGMVERPDATSRMISWYMNKISSL</sequence>
<dbReference type="AlphaFoldDB" id="A0A3D8YAZ0"/>